<name>A0A6C0DK31_9ZZZZ</name>
<evidence type="ECO:0000259" key="1">
    <source>
        <dbReference type="Pfam" id="PF01844"/>
    </source>
</evidence>
<dbReference type="Gene3D" id="1.10.30.50">
    <property type="match status" value="1"/>
</dbReference>
<evidence type="ECO:0000313" key="2">
    <source>
        <dbReference type="EMBL" id="QHT16712.1"/>
    </source>
</evidence>
<dbReference type="GO" id="GO:0008270">
    <property type="term" value="F:zinc ion binding"/>
    <property type="evidence" value="ECO:0007669"/>
    <property type="project" value="InterPro"/>
</dbReference>
<feature type="domain" description="HNH" evidence="1">
    <location>
        <begin position="29"/>
        <end position="70"/>
    </location>
</feature>
<dbReference type="EMBL" id="MN739626">
    <property type="protein sequence ID" value="QHT16712.1"/>
    <property type="molecule type" value="Genomic_DNA"/>
</dbReference>
<proteinExistence type="predicted"/>
<accession>A0A6C0DK31</accession>
<dbReference type="CDD" id="cd00085">
    <property type="entry name" value="HNHc"/>
    <property type="match status" value="1"/>
</dbReference>
<reference evidence="2" key="1">
    <citation type="journal article" date="2020" name="Nature">
        <title>Giant virus diversity and host interactions through global metagenomics.</title>
        <authorList>
            <person name="Schulz F."/>
            <person name="Roux S."/>
            <person name="Paez-Espino D."/>
            <person name="Jungbluth S."/>
            <person name="Walsh D.A."/>
            <person name="Denef V.J."/>
            <person name="McMahon K.D."/>
            <person name="Konstantinidis K.T."/>
            <person name="Eloe-Fadrosh E.A."/>
            <person name="Kyrpides N.C."/>
            <person name="Woyke T."/>
        </authorList>
    </citation>
    <scope>NUCLEOTIDE SEQUENCE</scope>
    <source>
        <strain evidence="2">GVMAG-M-3300023174-189</strain>
    </source>
</reference>
<dbReference type="AlphaFoldDB" id="A0A6C0DK31"/>
<dbReference type="GO" id="GO:0004519">
    <property type="term" value="F:endonuclease activity"/>
    <property type="evidence" value="ECO:0007669"/>
    <property type="project" value="InterPro"/>
</dbReference>
<protein>
    <recommendedName>
        <fullName evidence="1">HNH domain-containing protein</fullName>
    </recommendedName>
</protein>
<sequence>MPKKKSIPKILKDLTWQRWIGDDIAKTKCLCCGINEIKMNSFHCGHVISEADGGPTTVDNLRPVCATCNLSMRTQNMEVFKGQHGLGLTPNSFRIEDGHIRASTRLGSTDLSISVPISTVVQTVRSLF</sequence>
<dbReference type="InterPro" id="IPR002711">
    <property type="entry name" value="HNH"/>
</dbReference>
<dbReference type="GO" id="GO:0003676">
    <property type="term" value="F:nucleic acid binding"/>
    <property type="evidence" value="ECO:0007669"/>
    <property type="project" value="InterPro"/>
</dbReference>
<organism evidence="2">
    <name type="scientific">viral metagenome</name>
    <dbReference type="NCBI Taxonomy" id="1070528"/>
    <lineage>
        <taxon>unclassified sequences</taxon>
        <taxon>metagenomes</taxon>
        <taxon>organismal metagenomes</taxon>
    </lineage>
</organism>
<dbReference type="Pfam" id="PF01844">
    <property type="entry name" value="HNH"/>
    <property type="match status" value="1"/>
</dbReference>
<dbReference type="InterPro" id="IPR003615">
    <property type="entry name" value="HNH_nuc"/>
</dbReference>